<evidence type="ECO:0000313" key="2">
    <source>
        <dbReference type="WBParaSite" id="PS1159_v2.g11692.t1"/>
    </source>
</evidence>
<dbReference type="WBParaSite" id="PS1159_v2.g11692.t1">
    <property type="protein sequence ID" value="PS1159_v2.g11692.t1"/>
    <property type="gene ID" value="PS1159_v2.g11692"/>
</dbReference>
<protein>
    <submittedName>
        <fullName evidence="2">Speckle-type POZ protein</fullName>
    </submittedName>
</protein>
<reference evidence="2" key="1">
    <citation type="submission" date="2022-11" db="UniProtKB">
        <authorList>
            <consortium name="WormBaseParasite"/>
        </authorList>
    </citation>
    <scope>IDENTIFICATION</scope>
</reference>
<evidence type="ECO:0000313" key="1">
    <source>
        <dbReference type="Proteomes" id="UP000887580"/>
    </source>
</evidence>
<organism evidence="1 2">
    <name type="scientific">Panagrolaimus sp. PS1159</name>
    <dbReference type="NCBI Taxonomy" id="55785"/>
    <lineage>
        <taxon>Eukaryota</taxon>
        <taxon>Metazoa</taxon>
        <taxon>Ecdysozoa</taxon>
        <taxon>Nematoda</taxon>
        <taxon>Chromadorea</taxon>
        <taxon>Rhabditida</taxon>
        <taxon>Tylenchina</taxon>
        <taxon>Panagrolaimomorpha</taxon>
        <taxon>Panagrolaimoidea</taxon>
        <taxon>Panagrolaimidae</taxon>
        <taxon>Panagrolaimus</taxon>
    </lineage>
</organism>
<dbReference type="Proteomes" id="UP000887580">
    <property type="component" value="Unplaced"/>
</dbReference>
<sequence length="329" mass="36669">MPEYPFAIEFTVSKDRLNTLKNSTNNEFLESNKFAAFTDSGTKYFLKIYPNGDGDERRGKTMVFLNLELGNKKKVQAEFKVSIKSANLSSKFDAAFEKSTSWGALCCTTDELFDSSKNFIADGKLIVKIEGIFQTESVGSKLARKLLEPKSTTTNSPGVLWNSGFEDFSVVSDGKEIKVHKCVLASQSPVFAAMLKPHTKEAIEGKVEIIDFSYDIVEQALKLCYNYNLISEISVDESLLLLKFADKYDTVVLKNDLEEYLADKISVSSICEIAKYAISENVLKLQSKCMDSLALFLSKNKFVPNMKLLDKDFLISAIAASSCHTSEIL</sequence>
<name>A0AC35EXK5_9BILA</name>
<accession>A0AC35EXK5</accession>
<proteinExistence type="predicted"/>